<dbReference type="RefSeq" id="XP_013261173.1">
    <property type="nucleotide sequence ID" value="XM_013405719.1"/>
</dbReference>
<dbReference type="HOGENOM" id="CLU_950052_0_0_1"/>
<dbReference type="VEuPathDB" id="FungiDB:A1O9_06509"/>
<dbReference type="GeneID" id="25281426"/>
<comment type="caution">
    <text evidence="1">The sequence shown here is derived from an EMBL/GenBank/DDBJ whole genome shotgun (WGS) entry which is preliminary data.</text>
</comment>
<dbReference type="Proteomes" id="UP000027920">
    <property type="component" value="Unassembled WGS sequence"/>
</dbReference>
<keyword evidence="2" id="KW-1185">Reference proteome</keyword>
<dbReference type="EMBL" id="AMGV01000004">
    <property type="protein sequence ID" value="KEF58583.1"/>
    <property type="molecule type" value="Genomic_DNA"/>
</dbReference>
<accession>A0A072PGZ4</accession>
<organism evidence="1 2">
    <name type="scientific">Exophiala aquamarina CBS 119918</name>
    <dbReference type="NCBI Taxonomy" id="1182545"/>
    <lineage>
        <taxon>Eukaryota</taxon>
        <taxon>Fungi</taxon>
        <taxon>Dikarya</taxon>
        <taxon>Ascomycota</taxon>
        <taxon>Pezizomycotina</taxon>
        <taxon>Eurotiomycetes</taxon>
        <taxon>Chaetothyriomycetidae</taxon>
        <taxon>Chaetothyriales</taxon>
        <taxon>Herpotrichiellaceae</taxon>
        <taxon>Exophiala</taxon>
    </lineage>
</organism>
<dbReference type="AlphaFoldDB" id="A0A072PGZ4"/>
<evidence type="ECO:0000313" key="2">
    <source>
        <dbReference type="Proteomes" id="UP000027920"/>
    </source>
</evidence>
<evidence type="ECO:0000313" key="1">
    <source>
        <dbReference type="EMBL" id="KEF58583.1"/>
    </source>
</evidence>
<sequence>MVTWLLTLAPSTLKSYLNSTIFAESYDKTYRQLFALAMGRNFASDRSNSPIDVESETLADAVTLVPGFLYATEALLVAHFELGNFRNKSSLSFEFCYGYPESDSVPCSVEDMLDWGIDTHLAPVPNNKSAAYEFQATVLRPNDPKENLIWNSQTNEQQIVLAWLRGRWKTKVASFPDGFHSISSDNPYFEYNATAIACRSRLKTQKSIIRIDMEANVVSEQLQGSPGYSSAVRFNLTNTLRVSIQAAANKEPDTKIGWRTNVIVIAQDWPNYVYISLLNSTDVLDPERPVPTV</sequence>
<protein>
    <submittedName>
        <fullName evidence="1">Uncharacterized protein</fullName>
    </submittedName>
</protein>
<proteinExistence type="predicted"/>
<gene>
    <name evidence="1" type="ORF">A1O9_06509</name>
</gene>
<name>A0A072PGZ4_9EURO</name>
<reference evidence="1 2" key="1">
    <citation type="submission" date="2013-03" db="EMBL/GenBank/DDBJ databases">
        <title>The Genome Sequence of Exophiala aquamarina CBS 119918.</title>
        <authorList>
            <consortium name="The Broad Institute Genomics Platform"/>
            <person name="Cuomo C."/>
            <person name="de Hoog S."/>
            <person name="Gorbushina A."/>
            <person name="Walker B."/>
            <person name="Young S.K."/>
            <person name="Zeng Q."/>
            <person name="Gargeya S."/>
            <person name="Fitzgerald M."/>
            <person name="Haas B."/>
            <person name="Abouelleil A."/>
            <person name="Allen A.W."/>
            <person name="Alvarado L."/>
            <person name="Arachchi H.M."/>
            <person name="Berlin A.M."/>
            <person name="Chapman S.B."/>
            <person name="Gainer-Dewar J."/>
            <person name="Goldberg J."/>
            <person name="Griggs A."/>
            <person name="Gujja S."/>
            <person name="Hansen M."/>
            <person name="Howarth C."/>
            <person name="Imamovic A."/>
            <person name="Ireland A."/>
            <person name="Larimer J."/>
            <person name="McCowan C."/>
            <person name="Murphy C."/>
            <person name="Pearson M."/>
            <person name="Poon T.W."/>
            <person name="Priest M."/>
            <person name="Roberts A."/>
            <person name="Saif S."/>
            <person name="Shea T."/>
            <person name="Sisk P."/>
            <person name="Sykes S."/>
            <person name="Wortman J."/>
            <person name="Nusbaum C."/>
            <person name="Birren B."/>
        </authorList>
    </citation>
    <scope>NUCLEOTIDE SEQUENCE [LARGE SCALE GENOMIC DNA]</scope>
    <source>
        <strain evidence="1 2">CBS 119918</strain>
    </source>
</reference>